<dbReference type="PIRSF" id="PIRSF030771">
    <property type="entry name" value="UCP030771"/>
    <property type="match status" value="1"/>
</dbReference>
<accession>A0A159Z6F5</accession>
<gene>
    <name evidence="1" type="ORF">AKL17_3688</name>
</gene>
<dbReference type="Proteomes" id="UP000076128">
    <property type="component" value="Chromosome"/>
</dbReference>
<reference evidence="1 2" key="1">
    <citation type="submission" date="2015-09" db="EMBL/GenBank/DDBJ databases">
        <title>Complete genome sequence of Defluviimonas alba cai42t isolated from an oilfield in Xinjiang.</title>
        <authorList>
            <person name="Geng S."/>
            <person name="Pan X."/>
            <person name="Wu X."/>
        </authorList>
    </citation>
    <scope>NUCLEOTIDE SEQUENCE [LARGE SCALE GENOMIC DNA]</scope>
    <source>
        <strain evidence="2">cai42</strain>
    </source>
</reference>
<sequence length="108" mass="10544">MKNYIQPGTNLTFSAPAAVASGGVVIAGEIKGIAAGDAAIGEDVDVVTVGVFGLPKVAADAFAVGAVVYWDSTAGLATSTATDNTKLGVAVAVAAASTATVEVRLSDF</sequence>
<dbReference type="STRING" id="1335048.AKL17_3688"/>
<name>A0A159Z6F5_9RHOB</name>
<dbReference type="RefSeq" id="WP_066815637.1">
    <property type="nucleotide sequence ID" value="NZ_CP012661.1"/>
</dbReference>
<dbReference type="InterPro" id="IPR011231">
    <property type="entry name" value="Phage_VT1-Sakai_H0018"/>
</dbReference>
<proteinExistence type="predicted"/>
<organism evidence="1 2">
    <name type="scientific">Frigidibacter mobilis</name>
    <dbReference type="NCBI Taxonomy" id="1335048"/>
    <lineage>
        <taxon>Bacteria</taxon>
        <taxon>Pseudomonadati</taxon>
        <taxon>Pseudomonadota</taxon>
        <taxon>Alphaproteobacteria</taxon>
        <taxon>Rhodobacterales</taxon>
        <taxon>Paracoccaceae</taxon>
        <taxon>Frigidibacter</taxon>
    </lineage>
</organism>
<evidence type="ECO:0000313" key="1">
    <source>
        <dbReference type="EMBL" id="AMY70911.1"/>
    </source>
</evidence>
<dbReference type="KEGG" id="daa:AKL17_3688"/>
<dbReference type="EMBL" id="CP012661">
    <property type="protein sequence ID" value="AMY70911.1"/>
    <property type="molecule type" value="Genomic_DNA"/>
</dbReference>
<evidence type="ECO:0000313" key="2">
    <source>
        <dbReference type="Proteomes" id="UP000076128"/>
    </source>
</evidence>
<dbReference type="Pfam" id="PF09956">
    <property type="entry name" value="Phage_cement_2"/>
    <property type="match status" value="1"/>
</dbReference>
<keyword evidence="2" id="KW-1185">Reference proteome</keyword>
<protein>
    <submittedName>
        <fullName evidence="1">Uncharacterized protein</fullName>
    </submittedName>
</protein>
<dbReference type="AlphaFoldDB" id="A0A159Z6F5"/>